<evidence type="ECO:0000256" key="1">
    <source>
        <dbReference type="SAM" id="Coils"/>
    </source>
</evidence>
<keyword evidence="1" id="KW-0175">Coiled coil</keyword>
<organism evidence="2 3">
    <name type="scientific">Pinctada imbricata</name>
    <name type="common">Atlantic pearl-oyster</name>
    <name type="synonym">Pinctada martensii</name>
    <dbReference type="NCBI Taxonomy" id="66713"/>
    <lineage>
        <taxon>Eukaryota</taxon>
        <taxon>Metazoa</taxon>
        <taxon>Spiralia</taxon>
        <taxon>Lophotrochozoa</taxon>
        <taxon>Mollusca</taxon>
        <taxon>Bivalvia</taxon>
        <taxon>Autobranchia</taxon>
        <taxon>Pteriomorphia</taxon>
        <taxon>Pterioida</taxon>
        <taxon>Pterioidea</taxon>
        <taxon>Pteriidae</taxon>
        <taxon>Pinctada</taxon>
    </lineage>
</organism>
<keyword evidence="3" id="KW-1185">Reference proteome</keyword>
<sequence length="138" mass="16430">QTIGPWQKRIRSQQRHFMELTSSLEQKVRELKRNRKELLQKGKLRFENITNEHEGKLKLIAGVKTSLVHLGADISTLIRKIKDGRQQLEARRQQNKQEIQKYEQLQRTIEGHLHHVTNPESSDVYLQEHRVDLYPDVY</sequence>
<dbReference type="AlphaFoldDB" id="A0AA88XLA8"/>
<protein>
    <submittedName>
        <fullName evidence="2">Uncharacterized protein</fullName>
    </submittedName>
</protein>
<name>A0AA88XLA8_PINIB</name>
<evidence type="ECO:0000313" key="2">
    <source>
        <dbReference type="EMBL" id="KAK3086395.1"/>
    </source>
</evidence>
<dbReference type="EMBL" id="VSWD01000012">
    <property type="protein sequence ID" value="KAK3086395.1"/>
    <property type="molecule type" value="Genomic_DNA"/>
</dbReference>
<proteinExistence type="predicted"/>
<gene>
    <name evidence="2" type="ORF">FSP39_017856</name>
</gene>
<comment type="caution">
    <text evidence="2">The sequence shown here is derived from an EMBL/GenBank/DDBJ whole genome shotgun (WGS) entry which is preliminary data.</text>
</comment>
<feature type="coiled-coil region" evidence="1">
    <location>
        <begin position="78"/>
        <end position="108"/>
    </location>
</feature>
<dbReference type="Proteomes" id="UP001186944">
    <property type="component" value="Unassembled WGS sequence"/>
</dbReference>
<evidence type="ECO:0000313" key="3">
    <source>
        <dbReference type="Proteomes" id="UP001186944"/>
    </source>
</evidence>
<accession>A0AA88XLA8</accession>
<reference evidence="2" key="1">
    <citation type="submission" date="2019-08" db="EMBL/GenBank/DDBJ databases">
        <title>The improved chromosome-level genome for the pearl oyster Pinctada fucata martensii using PacBio sequencing and Hi-C.</title>
        <authorList>
            <person name="Zheng Z."/>
        </authorList>
    </citation>
    <scope>NUCLEOTIDE SEQUENCE</scope>
    <source>
        <strain evidence="2">ZZ-2019</strain>
        <tissue evidence="2">Adductor muscle</tissue>
    </source>
</reference>
<feature type="non-terminal residue" evidence="2">
    <location>
        <position position="1"/>
    </location>
</feature>